<organism evidence="1">
    <name type="scientific">Sesamum angustifolium</name>
    <dbReference type="NCBI Taxonomy" id="2727405"/>
    <lineage>
        <taxon>Eukaryota</taxon>
        <taxon>Viridiplantae</taxon>
        <taxon>Streptophyta</taxon>
        <taxon>Embryophyta</taxon>
        <taxon>Tracheophyta</taxon>
        <taxon>Spermatophyta</taxon>
        <taxon>Magnoliopsida</taxon>
        <taxon>eudicotyledons</taxon>
        <taxon>Gunneridae</taxon>
        <taxon>Pentapetalae</taxon>
        <taxon>asterids</taxon>
        <taxon>lamiids</taxon>
        <taxon>Lamiales</taxon>
        <taxon>Pedaliaceae</taxon>
        <taxon>Sesamum</taxon>
    </lineage>
</organism>
<name>A0AAW2PG04_9LAMI</name>
<sequence length="73" mass="8307">MELSSDLLGTIEQMIASAIREQLAVLVPELDNTLPEVVALKRLTGLRRYQGLTWLEDQPHSCLPRWETYLLNG</sequence>
<dbReference type="EMBL" id="JACGWK010000005">
    <property type="protein sequence ID" value="KAL0353739.1"/>
    <property type="molecule type" value="Genomic_DNA"/>
</dbReference>
<reference evidence="1" key="2">
    <citation type="journal article" date="2024" name="Plant">
        <title>Genomic evolution and insights into agronomic trait innovations of Sesamum species.</title>
        <authorList>
            <person name="Miao H."/>
            <person name="Wang L."/>
            <person name="Qu L."/>
            <person name="Liu H."/>
            <person name="Sun Y."/>
            <person name="Le M."/>
            <person name="Wang Q."/>
            <person name="Wei S."/>
            <person name="Zheng Y."/>
            <person name="Lin W."/>
            <person name="Duan Y."/>
            <person name="Cao H."/>
            <person name="Xiong S."/>
            <person name="Wang X."/>
            <person name="Wei L."/>
            <person name="Li C."/>
            <person name="Ma Q."/>
            <person name="Ju M."/>
            <person name="Zhao R."/>
            <person name="Li G."/>
            <person name="Mu C."/>
            <person name="Tian Q."/>
            <person name="Mei H."/>
            <person name="Zhang T."/>
            <person name="Gao T."/>
            <person name="Zhang H."/>
        </authorList>
    </citation>
    <scope>NUCLEOTIDE SEQUENCE</scope>
    <source>
        <strain evidence="1">G01</strain>
    </source>
</reference>
<dbReference type="AlphaFoldDB" id="A0AAW2PG04"/>
<accession>A0AAW2PG04</accession>
<evidence type="ECO:0000313" key="1">
    <source>
        <dbReference type="EMBL" id="KAL0353739.1"/>
    </source>
</evidence>
<protein>
    <submittedName>
        <fullName evidence="1">Uncharacterized protein</fullName>
    </submittedName>
</protein>
<reference evidence="1" key="1">
    <citation type="submission" date="2020-06" db="EMBL/GenBank/DDBJ databases">
        <authorList>
            <person name="Li T."/>
            <person name="Hu X."/>
            <person name="Zhang T."/>
            <person name="Song X."/>
            <person name="Zhang H."/>
            <person name="Dai N."/>
            <person name="Sheng W."/>
            <person name="Hou X."/>
            <person name="Wei L."/>
        </authorList>
    </citation>
    <scope>NUCLEOTIDE SEQUENCE</scope>
    <source>
        <strain evidence="1">G01</strain>
        <tissue evidence="1">Leaf</tissue>
    </source>
</reference>
<proteinExistence type="predicted"/>
<comment type="caution">
    <text evidence="1">The sequence shown here is derived from an EMBL/GenBank/DDBJ whole genome shotgun (WGS) entry which is preliminary data.</text>
</comment>
<gene>
    <name evidence="1" type="ORF">Sangu_0955200</name>
</gene>